<proteinExistence type="evidence at transcript level"/>
<name>C0P6N2_MAIZE</name>
<dbReference type="EMBL" id="BT063951">
    <property type="protein sequence ID" value="ACN28648.1"/>
    <property type="molecule type" value="mRNA"/>
</dbReference>
<reference evidence="2" key="1">
    <citation type="journal article" date="2009" name="PLoS Genet.">
        <title>Sequencing, mapping, and analysis of 27,455 maize full-length cDNAs.</title>
        <authorList>
            <person name="Soderlund C."/>
            <person name="Descour A."/>
            <person name="Kudrna D."/>
            <person name="Bomhoff M."/>
            <person name="Boyd L."/>
            <person name="Currie J."/>
            <person name="Angelova A."/>
            <person name="Collura K."/>
            <person name="Wissotski M."/>
            <person name="Ashley E."/>
            <person name="Morrow D."/>
            <person name="Fernandes J."/>
            <person name="Walbot V."/>
            <person name="Yu Y."/>
        </authorList>
    </citation>
    <scope>NUCLEOTIDE SEQUENCE</scope>
    <source>
        <strain evidence="2">B73</strain>
    </source>
</reference>
<feature type="region of interest" description="Disordered" evidence="1">
    <location>
        <begin position="36"/>
        <end position="60"/>
    </location>
</feature>
<dbReference type="AlphaFoldDB" id="C0P6N2"/>
<sequence>MASQDADCCRPGDRAQPYRLLPRFLATPLHLETNGVDSQQMEVDGERRRTRLGGAGQPVAAARWRRDPVVRWRR</sequence>
<evidence type="ECO:0000256" key="1">
    <source>
        <dbReference type="SAM" id="MobiDB-lite"/>
    </source>
</evidence>
<organism evidence="2">
    <name type="scientific">Zea mays</name>
    <name type="common">Maize</name>
    <dbReference type="NCBI Taxonomy" id="4577"/>
    <lineage>
        <taxon>Eukaryota</taxon>
        <taxon>Viridiplantae</taxon>
        <taxon>Streptophyta</taxon>
        <taxon>Embryophyta</taxon>
        <taxon>Tracheophyta</taxon>
        <taxon>Spermatophyta</taxon>
        <taxon>Magnoliopsida</taxon>
        <taxon>Liliopsida</taxon>
        <taxon>Poales</taxon>
        <taxon>Poaceae</taxon>
        <taxon>PACMAD clade</taxon>
        <taxon>Panicoideae</taxon>
        <taxon>Andropogonodae</taxon>
        <taxon>Andropogoneae</taxon>
        <taxon>Tripsacinae</taxon>
        <taxon>Zea</taxon>
    </lineage>
</organism>
<protein>
    <submittedName>
        <fullName evidence="2">Uncharacterized protein</fullName>
    </submittedName>
</protein>
<accession>C0P6N2</accession>
<reference evidence="2" key="2">
    <citation type="submission" date="2012-06" db="EMBL/GenBank/DDBJ databases">
        <authorList>
            <person name="Yu Y."/>
            <person name="Currie J."/>
            <person name="Lomeli R."/>
            <person name="Angelova A."/>
            <person name="Collura K."/>
            <person name="Wissotski M."/>
            <person name="Campos D."/>
            <person name="Kudrna D."/>
            <person name="Golser W."/>
            <person name="Ashely E."/>
            <person name="Descour A."/>
            <person name="Fernandes J."/>
            <person name="Soderlund C."/>
            <person name="Walbot V."/>
        </authorList>
    </citation>
    <scope>NUCLEOTIDE SEQUENCE</scope>
    <source>
        <strain evidence="2">B73</strain>
    </source>
</reference>
<evidence type="ECO:0000313" key="2">
    <source>
        <dbReference type="EMBL" id="ACN28648.1"/>
    </source>
</evidence>